<proteinExistence type="predicted"/>
<dbReference type="SUPFAM" id="SSF53335">
    <property type="entry name" value="S-adenosyl-L-methionine-dependent methyltransferases"/>
    <property type="match status" value="1"/>
</dbReference>
<comment type="caution">
    <text evidence="3">The sequence shown here is derived from an EMBL/GenBank/DDBJ whole genome shotgun (WGS) entry which is preliminary data.</text>
</comment>
<evidence type="ECO:0000256" key="2">
    <source>
        <dbReference type="ARBA" id="ARBA00022679"/>
    </source>
</evidence>
<dbReference type="EMBL" id="PPPX01000016">
    <property type="protein sequence ID" value="POA08469.1"/>
    <property type="molecule type" value="Genomic_DNA"/>
</dbReference>
<dbReference type="PANTHER" id="PTHR43619:SF2">
    <property type="entry name" value="S-ADENOSYL-L-METHIONINE-DEPENDENT METHYLTRANSFERASES SUPERFAMILY PROTEIN"/>
    <property type="match status" value="1"/>
</dbReference>
<dbReference type="InterPro" id="IPR007213">
    <property type="entry name" value="Ppm1/Ppm2/Tcmp"/>
</dbReference>
<dbReference type="Gene3D" id="3.40.50.150">
    <property type="entry name" value="Vaccinia Virus protein VP39"/>
    <property type="match status" value="1"/>
</dbReference>
<dbReference type="InterPro" id="IPR016874">
    <property type="entry name" value="TcmP-like"/>
</dbReference>
<evidence type="ECO:0000313" key="4">
    <source>
        <dbReference type="Proteomes" id="UP000242712"/>
    </source>
</evidence>
<reference evidence="3 4" key="1">
    <citation type="submission" date="2017-08" db="EMBL/GenBank/DDBJ databases">
        <title>Draft genome sequences of 64 type strains of genus Staph aureus.</title>
        <authorList>
            <person name="Cole K."/>
            <person name="Golubchik T."/>
            <person name="Russell J."/>
            <person name="Foster D."/>
            <person name="Llewelyn M."/>
            <person name="Wilson D."/>
            <person name="Crook D."/>
            <person name="Paul J."/>
        </authorList>
    </citation>
    <scope>NUCLEOTIDE SEQUENCE [LARGE SCALE GENOMIC DNA]</scope>
    <source>
        <strain evidence="3 4">DSM 29875</strain>
    </source>
</reference>
<gene>
    <name evidence="3" type="ORF">CD039_10355</name>
</gene>
<dbReference type="OrthoDB" id="9800233at2"/>
<dbReference type="PIRSF" id="PIRSF028177">
    <property type="entry name" value="Polyketide_synth_Omtfrase_TcmP"/>
    <property type="match status" value="1"/>
</dbReference>
<dbReference type="PANTHER" id="PTHR43619">
    <property type="entry name" value="S-ADENOSYL-L-METHIONINE-DEPENDENT METHYLTRANSFERASE YKTD-RELATED"/>
    <property type="match status" value="1"/>
</dbReference>
<dbReference type="GO" id="GO:0032259">
    <property type="term" value="P:methylation"/>
    <property type="evidence" value="ECO:0007669"/>
    <property type="project" value="UniProtKB-KW"/>
</dbReference>
<evidence type="ECO:0000256" key="1">
    <source>
        <dbReference type="ARBA" id="ARBA00022603"/>
    </source>
</evidence>
<organism evidence="3 4">
    <name type="scientific">Staphylococcus argensis</name>
    <dbReference type="NCBI Taxonomy" id="1607738"/>
    <lineage>
        <taxon>Bacteria</taxon>
        <taxon>Bacillati</taxon>
        <taxon>Bacillota</taxon>
        <taxon>Bacilli</taxon>
        <taxon>Bacillales</taxon>
        <taxon>Staphylococcaceae</taxon>
        <taxon>Staphylococcus</taxon>
    </lineage>
</organism>
<dbReference type="InterPro" id="IPR029063">
    <property type="entry name" value="SAM-dependent_MTases_sf"/>
</dbReference>
<keyword evidence="4" id="KW-1185">Reference proteome</keyword>
<dbReference type="AlphaFoldDB" id="A0A2K4FAU6"/>
<sequence>MIINIKLYIHFFIVPYSKERTAMTQLQGIPESLLIPLAARSYETEKAHAIIKDPISQRIMAKLDYDFDKFSASWITQVGISVRTWLIDQLVRRFIEQAKQPLIINIGCGLDTRRQRLNLEDIPWIDLDVPDVILLRKQFFQETELNRFIAKSLLDETWMDDVRTWPPYTENSDILIIIEGVMMYFEHSEVQQFFNFVSQKLNAHQLQMIVECCSQLMAEHTHYHPTVSRLDSRPRFKYGYNRLSDFVKILPRTLRVTSEHSLFDYHSRRWKWFGLCRWIPFLKKRMNNKIVIIEQRESGI</sequence>
<name>A0A2K4FAU6_9STAP</name>
<accession>A0A2K4FAU6</accession>
<dbReference type="Pfam" id="PF04072">
    <property type="entry name" value="LCM"/>
    <property type="match status" value="1"/>
</dbReference>
<evidence type="ECO:0000313" key="3">
    <source>
        <dbReference type="EMBL" id="POA08469.1"/>
    </source>
</evidence>
<protein>
    <submittedName>
        <fullName evidence="3">Class I SAM-dependent methyltransferase</fullName>
    </submittedName>
</protein>
<dbReference type="GO" id="GO:0008168">
    <property type="term" value="F:methyltransferase activity"/>
    <property type="evidence" value="ECO:0007669"/>
    <property type="project" value="UniProtKB-KW"/>
</dbReference>
<keyword evidence="1 3" id="KW-0489">Methyltransferase</keyword>
<dbReference type="Proteomes" id="UP000242712">
    <property type="component" value="Unassembled WGS sequence"/>
</dbReference>
<keyword evidence="2 3" id="KW-0808">Transferase</keyword>